<keyword evidence="2" id="KW-1185">Reference proteome</keyword>
<proteinExistence type="predicted"/>
<dbReference type="OrthoDB" id="3365614at2"/>
<name>A0A4S8Q920_9ACTN</name>
<accession>A0A4S8Q920</accession>
<dbReference type="RefSeq" id="WP_136535207.1">
    <property type="nucleotide sequence ID" value="NZ_STGY01000055.1"/>
</dbReference>
<evidence type="ECO:0000313" key="1">
    <source>
        <dbReference type="EMBL" id="THV40808.1"/>
    </source>
</evidence>
<reference evidence="2" key="1">
    <citation type="submission" date="2019-04" db="EMBL/GenBank/DDBJ databases">
        <title>Nocardioides xinjiangensis sp. nov.</title>
        <authorList>
            <person name="Liu S."/>
        </authorList>
    </citation>
    <scope>NUCLEOTIDE SEQUENCE [LARGE SCALE GENOMIC DNA]</scope>
    <source>
        <strain evidence="2">18</strain>
    </source>
</reference>
<gene>
    <name evidence="1" type="ORF">FAB82_14260</name>
</gene>
<sequence>MSNTVEPQLEPGANSRSKSQAKLRTALLGGTALIASAAVAVLSVQGAHAEANNDESEAAQATCVLAELPMPEDRYFSIVTGMSEDGSVIAYRTYDLDTYQRDTWLYSGGEATEVAMPGEDQSLQDVTTAGIAVGSTFEDGGSKPYIWDGTELTPLTTTAEYGSADGINEAGDIIGTDGEAESATPVLWPAGETEPVALELPEDATWGQATDIDEDGTIVGYYGYGEDNSRPYVWHPDGTGEALPLPDGVDENAAGSYPMDISGDWVSGYLFNDELETGMRWNLTEGTAEILDLVFAPGINPEGTAAGEASPSAAYQTADELVELPGLTDPADNYFGDTATEINEDGTLLAGQVYAGEDADGMHILKAVTWTCE</sequence>
<organism evidence="1 2">
    <name type="scientific">Glycomyces buryatensis</name>
    <dbReference type="NCBI Taxonomy" id="2570927"/>
    <lineage>
        <taxon>Bacteria</taxon>
        <taxon>Bacillati</taxon>
        <taxon>Actinomycetota</taxon>
        <taxon>Actinomycetes</taxon>
        <taxon>Glycomycetales</taxon>
        <taxon>Glycomycetaceae</taxon>
        <taxon>Glycomyces</taxon>
    </lineage>
</organism>
<evidence type="ECO:0000313" key="2">
    <source>
        <dbReference type="Proteomes" id="UP000308760"/>
    </source>
</evidence>
<comment type="caution">
    <text evidence="1">The sequence shown here is derived from an EMBL/GenBank/DDBJ whole genome shotgun (WGS) entry which is preliminary data.</text>
</comment>
<reference evidence="1 2" key="2">
    <citation type="submission" date="2019-05" db="EMBL/GenBank/DDBJ databases">
        <title>Glycomyces buryatensis sp. nov.</title>
        <authorList>
            <person name="Nikitina E."/>
        </authorList>
    </citation>
    <scope>NUCLEOTIDE SEQUENCE [LARGE SCALE GENOMIC DNA]</scope>
    <source>
        <strain evidence="1 2">18</strain>
    </source>
</reference>
<dbReference type="AlphaFoldDB" id="A0A4S8Q920"/>
<dbReference type="EMBL" id="STGY01000055">
    <property type="protein sequence ID" value="THV40808.1"/>
    <property type="molecule type" value="Genomic_DNA"/>
</dbReference>
<protein>
    <submittedName>
        <fullName evidence="1">Uncharacterized protein</fullName>
    </submittedName>
</protein>
<dbReference type="Proteomes" id="UP000308760">
    <property type="component" value="Unassembled WGS sequence"/>
</dbReference>